<sequence length="320" mass="33289">MGFVLRTLLGLCLLVALCLGGFRLAADLREVEAAADAAPPDGRLVPTALQGIFAIERGPVDGPPVLLIHGSVGWSGSWRHTLDVLAEQGYRAVAIDLPPMGYSDRDPVGDYGRAASAARILAFTQAAGITPHIVAHSFGAGAAVEAVMQDPTAFASLTIINGALPLAPAATQLPALLRPVWLRETLISATVTNPLASRRLLQAFLYRKEAATDDVLEVLAQPSTLDGATEALAIWLPTLLVPPTDLPSADSTAYAALDLPTAIIWGAEDTTTPLSQGENLHALIPNSTLAVLSDVGHIPMIEDPAAFDAALLAALAAFTP</sequence>
<dbReference type="PANTHER" id="PTHR43689:SF8">
    <property type="entry name" value="ALPHA_BETA-HYDROLASES SUPERFAMILY PROTEIN"/>
    <property type="match status" value="1"/>
</dbReference>
<dbReference type="PANTHER" id="PTHR43689">
    <property type="entry name" value="HYDROLASE"/>
    <property type="match status" value="1"/>
</dbReference>
<gene>
    <name evidence="2" type="ORF">KUL25_17125</name>
</gene>
<keyword evidence="3" id="KW-1185">Reference proteome</keyword>
<keyword evidence="2" id="KW-0378">Hydrolase</keyword>
<dbReference type="RefSeq" id="WP_257894045.1">
    <property type="nucleotide sequence ID" value="NZ_JAIMBW010000001.1"/>
</dbReference>
<accession>A0A975TTI0</accession>
<feature type="domain" description="AB hydrolase-1" evidence="1">
    <location>
        <begin position="63"/>
        <end position="304"/>
    </location>
</feature>
<dbReference type="Proteomes" id="UP000693972">
    <property type="component" value="Unassembled WGS sequence"/>
</dbReference>
<evidence type="ECO:0000313" key="3">
    <source>
        <dbReference type="Proteomes" id="UP000693972"/>
    </source>
</evidence>
<proteinExistence type="predicted"/>
<dbReference type="InterPro" id="IPR000073">
    <property type="entry name" value="AB_hydrolase_1"/>
</dbReference>
<evidence type="ECO:0000313" key="2">
    <source>
        <dbReference type="EMBL" id="QXL87135.1"/>
    </source>
</evidence>
<organism evidence="2">
    <name type="scientific">Gymnodinialimonas phycosphaerae</name>
    <dbReference type="NCBI Taxonomy" id="2841589"/>
    <lineage>
        <taxon>Bacteria</taxon>
        <taxon>Pseudomonadati</taxon>
        <taxon>Pseudomonadota</taxon>
        <taxon>Alphaproteobacteria</taxon>
        <taxon>Rhodobacterales</taxon>
        <taxon>Paracoccaceae</taxon>
        <taxon>Gymnodinialimonas</taxon>
    </lineage>
</organism>
<reference evidence="2 3" key="1">
    <citation type="submission" date="2021-07" db="EMBL/GenBank/DDBJ databases">
        <title>Karlodiniumbacter phycospheric gen. nov., sp. nov., a phycosphere bacterium isolated from karlodinium veneficum.</title>
        <authorList>
            <person name="Peng Y."/>
            <person name="Jiang L."/>
            <person name="Lee J."/>
        </authorList>
    </citation>
    <scope>NUCLEOTIDE SEQUENCE</scope>
    <source>
        <strain evidence="2 3">N5</strain>
    </source>
</reference>
<dbReference type="AlphaFoldDB" id="A0A975TTI0"/>
<dbReference type="InterPro" id="IPR029058">
    <property type="entry name" value="AB_hydrolase_fold"/>
</dbReference>
<dbReference type="Pfam" id="PF00561">
    <property type="entry name" value="Abhydrolase_1"/>
    <property type="match status" value="1"/>
</dbReference>
<dbReference type="GO" id="GO:0016787">
    <property type="term" value="F:hydrolase activity"/>
    <property type="evidence" value="ECO:0007669"/>
    <property type="project" value="UniProtKB-KW"/>
</dbReference>
<dbReference type="PRINTS" id="PR00111">
    <property type="entry name" value="ABHYDROLASE"/>
</dbReference>
<dbReference type="Gene3D" id="3.40.50.1820">
    <property type="entry name" value="alpha/beta hydrolase"/>
    <property type="match status" value="1"/>
</dbReference>
<name>A0A975TTI0_9RHOB</name>
<dbReference type="EMBL" id="CP078073">
    <property type="protein sequence ID" value="QXL87135.1"/>
    <property type="molecule type" value="Genomic_DNA"/>
</dbReference>
<evidence type="ECO:0000259" key="1">
    <source>
        <dbReference type="Pfam" id="PF00561"/>
    </source>
</evidence>
<dbReference type="EMBL" id="JAIMBW010000001">
    <property type="protein sequence ID" value="MBY4894482.1"/>
    <property type="molecule type" value="Genomic_DNA"/>
</dbReference>
<protein>
    <submittedName>
        <fullName evidence="2">Alpha/beta hydrolase</fullName>
    </submittedName>
</protein>
<dbReference type="SUPFAM" id="SSF53474">
    <property type="entry name" value="alpha/beta-Hydrolases"/>
    <property type="match status" value="1"/>
</dbReference>